<evidence type="ECO:0000313" key="3">
    <source>
        <dbReference type="EMBL" id="QFZ22375.1"/>
    </source>
</evidence>
<reference evidence="4" key="1">
    <citation type="journal article" date="2021" name="Curr. Microbiol.">
        <title>Complete genome of nocamycin-producing strain Saccharothrix syringae NRRL B-16468 reveals the biosynthetic potential for secondary metabolites.</title>
        <authorList>
            <person name="Mo X."/>
            <person name="Yang S."/>
        </authorList>
    </citation>
    <scope>NUCLEOTIDE SEQUENCE [LARGE SCALE GENOMIC DNA]</scope>
    <source>
        <strain evidence="4">ATCC 51364 / DSM 43886 / JCM 6844 / KCTC 9398 / NBRC 14523 / NRRL B-16468 / INA 2240</strain>
    </source>
</reference>
<sequence length="121" mass="12923">MTYQAPAPTRPRAAVVVLGVLVVLLVGASVLMGVRYAEVVDDRDRQVAHLEEADRELTGAQERLADTRGQVDEVLGRISDLEARNTELRGCAEPARDSIIAARDGDDAALGPAVDRASDNC</sequence>
<name>A0A5Q0H8X3_SACSY</name>
<dbReference type="AlphaFoldDB" id="A0A5Q0H8X3"/>
<organism evidence="3 4">
    <name type="scientific">Saccharothrix syringae</name>
    <name type="common">Nocardiopsis syringae</name>
    <dbReference type="NCBI Taxonomy" id="103733"/>
    <lineage>
        <taxon>Bacteria</taxon>
        <taxon>Bacillati</taxon>
        <taxon>Actinomycetota</taxon>
        <taxon>Actinomycetes</taxon>
        <taxon>Pseudonocardiales</taxon>
        <taxon>Pseudonocardiaceae</taxon>
        <taxon>Saccharothrix</taxon>
    </lineage>
</organism>
<evidence type="ECO:0000256" key="2">
    <source>
        <dbReference type="SAM" id="Phobius"/>
    </source>
</evidence>
<gene>
    <name evidence="3" type="ORF">EKG83_37575</name>
</gene>
<proteinExistence type="predicted"/>
<protein>
    <recommendedName>
        <fullName evidence="5">DUF2746 domain-containing protein</fullName>
    </recommendedName>
</protein>
<evidence type="ECO:0000256" key="1">
    <source>
        <dbReference type="SAM" id="Coils"/>
    </source>
</evidence>
<accession>A0A5Q0H8X3</accession>
<keyword evidence="2" id="KW-0812">Transmembrane</keyword>
<feature type="coiled-coil region" evidence="1">
    <location>
        <begin position="43"/>
        <end position="84"/>
    </location>
</feature>
<dbReference type="RefSeq" id="WP_033435286.1">
    <property type="nucleotide sequence ID" value="NZ_CP034550.1"/>
</dbReference>
<feature type="transmembrane region" description="Helical" evidence="2">
    <location>
        <begin position="12"/>
        <end position="34"/>
    </location>
</feature>
<keyword evidence="4" id="KW-1185">Reference proteome</keyword>
<dbReference type="OrthoDB" id="3696492at2"/>
<keyword evidence="2" id="KW-1133">Transmembrane helix</keyword>
<keyword evidence="2" id="KW-0472">Membrane</keyword>
<dbReference type="Proteomes" id="UP000325787">
    <property type="component" value="Chromosome"/>
</dbReference>
<evidence type="ECO:0008006" key="5">
    <source>
        <dbReference type="Google" id="ProtNLM"/>
    </source>
</evidence>
<dbReference type="EMBL" id="CP034550">
    <property type="protein sequence ID" value="QFZ22375.1"/>
    <property type="molecule type" value="Genomic_DNA"/>
</dbReference>
<dbReference type="KEGG" id="ssyi:EKG83_37575"/>
<keyword evidence="1" id="KW-0175">Coiled coil</keyword>
<evidence type="ECO:0000313" key="4">
    <source>
        <dbReference type="Proteomes" id="UP000325787"/>
    </source>
</evidence>